<dbReference type="AlphaFoldDB" id="A0A4R2F100"/>
<dbReference type="EMBL" id="SLWB01000001">
    <property type="protein sequence ID" value="TCN72995.1"/>
    <property type="molecule type" value="Genomic_DNA"/>
</dbReference>
<evidence type="ECO:0000313" key="2">
    <source>
        <dbReference type="Proteomes" id="UP000294830"/>
    </source>
</evidence>
<reference evidence="1 2" key="1">
    <citation type="submission" date="2019-03" db="EMBL/GenBank/DDBJ databases">
        <title>Genomic Encyclopedia of Archaeal and Bacterial Type Strains, Phase II (KMG-II): from individual species to whole genera.</title>
        <authorList>
            <person name="Goeker M."/>
        </authorList>
    </citation>
    <scope>NUCLEOTIDE SEQUENCE [LARGE SCALE GENOMIC DNA]</scope>
    <source>
        <strain evidence="1 2">RL-C</strain>
    </source>
</reference>
<organism evidence="1 2">
    <name type="scientific">Acetobacteroides hydrogenigenes</name>
    <dbReference type="NCBI Taxonomy" id="979970"/>
    <lineage>
        <taxon>Bacteria</taxon>
        <taxon>Pseudomonadati</taxon>
        <taxon>Bacteroidota</taxon>
        <taxon>Bacteroidia</taxon>
        <taxon>Bacteroidales</taxon>
        <taxon>Rikenellaceae</taxon>
        <taxon>Acetobacteroides</taxon>
    </lineage>
</organism>
<proteinExistence type="predicted"/>
<evidence type="ECO:0000313" key="1">
    <source>
        <dbReference type="EMBL" id="TCN72995.1"/>
    </source>
</evidence>
<dbReference type="RefSeq" id="WP_131837780.1">
    <property type="nucleotide sequence ID" value="NZ_SLWB01000001.1"/>
</dbReference>
<accession>A0A4R2F100</accession>
<comment type="caution">
    <text evidence="1">The sequence shown here is derived from an EMBL/GenBank/DDBJ whole genome shotgun (WGS) entry which is preliminary data.</text>
</comment>
<keyword evidence="2" id="KW-1185">Reference proteome</keyword>
<gene>
    <name evidence="1" type="ORF">CLV25_101213</name>
</gene>
<dbReference type="OrthoDB" id="9825788at2"/>
<sequence length="276" mass="31210">MLIGLFENSKPALYELMNSLSMELGFDVKLLKNVDEVTNEKLDGLVVADEFKSSASIAGILKQFKNVLLLDPVKAAEVVNQELLIICEEANVDLMIAGPPVNPNVFSFIGKYASDPFYVRVIHEEDGIEVVHFDILYKSFYWNAFFSDGDIRRIKVNALPSVSESGIVFYGKTESAKSIPVDTWFTNLGFCKVQMVKVFSQKNVVELDCNTWTFKMKNKNIEVVDSYKDCGNTQEPFVRSFIEQLMGKNERPLNIPISNFLKVTELYTMALQKLAL</sequence>
<protein>
    <submittedName>
        <fullName evidence="1">Uncharacterized protein</fullName>
    </submittedName>
</protein>
<dbReference type="Proteomes" id="UP000294830">
    <property type="component" value="Unassembled WGS sequence"/>
</dbReference>
<name>A0A4R2F100_9BACT</name>